<evidence type="ECO:0000256" key="7">
    <source>
        <dbReference type="SAM" id="Phobius"/>
    </source>
</evidence>
<dbReference type="SUPFAM" id="SSF82689">
    <property type="entry name" value="Mechanosensitive channel protein MscS (YggB), C-terminal domain"/>
    <property type="match status" value="1"/>
</dbReference>
<feature type="transmembrane region" description="Helical" evidence="7">
    <location>
        <begin position="287"/>
        <end position="312"/>
    </location>
</feature>
<dbReference type="InterPro" id="IPR023408">
    <property type="entry name" value="MscS_beta-dom_sf"/>
</dbReference>
<dbReference type="Pfam" id="PF00924">
    <property type="entry name" value="MS_channel_2nd"/>
    <property type="match status" value="1"/>
</dbReference>
<gene>
    <name evidence="11" type="ORF">FM071_07190</name>
</gene>
<dbReference type="AlphaFoldDB" id="A0A7M1BBB9"/>
<evidence type="ECO:0000259" key="8">
    <source>
        <dbReference type="Pfam" id="PF00924"/>
    </source>
</evidence>
<dbReference type="Gene3D" id="1.10.287.1260">
    <property type="match status" value="1"/>
</dbReference>
<dbReference type="SUPFAM" id="SSF50182">
    <property type="entry name" value="Sm-like ribonucleoproteins"/>
    <property type="match status" value="1"/>
</dbReference>
<evidence type="ECO:0000256" key="6">
    <source>
        <dbReference type="ARBA" id="ARBA00023136"/>
    </source>
</evidence>
<dbReference type="InterPro" id="IPR045042">
    <property type="entry name" value="YnaI-like"/>
</dbReference>
<keyword evidence="4 7" id="KW-0812">Transmembrane</keyword>
<keyword evidence="12" id="KW-1185">Reference proteome</keyword>
<dbReference type="PROSITE" id="PS01246">
    <property type="entry name" value="UPF0003"/>
    <property type="match status" value="1"/>
</dbReference>
<dbReference type="GO" id="GO:0008381">
    <property type="term" value="F:mechanosensitive monoatomic ion channel activity"/>
    <property type="evidence" value="ECO:0007669"/>
    <property type="project" value="UniProtKB-ARBA"/>
</dbReference>
<organism evidence="11 12">
    <name type="scientific">Sulfurimonas paralvinellae</name>
    <dbReference type="NCBI Taxonomy" id="317658"/>
    <lineage>
        <taxon>Bacteria</taxon>
        <taxon>Pseudomonadati</taxon>
        <taxon>Campylobacterota</taxon>
        <taxon>Epsilonproteobacteria</taxon>
        <taxon>Campylobacterales</taxon>
        <taxon>Sulfurimonadaceae</taxon>
        <taxon>Sulfurimonas</taxon>
    </lineage>
</organism>
<evidence type="ECO:0000313" key="12">
    <source>
        <dbReference type="Proteomes" id="UP000593580"/>
    </source>
</evidence>
<feature type="transmembrane region" description="Helical" evidence="7">
    <location>
        <begin position="333"/>
        <end position="350"/>
    </location>
</feature>
<evidence type="ECO:0000256" key="5">
    <source>
        <dbReference type="ARBA" id="ARBA00022989"/>
    </source>
</evidence>
<comment type="subcellular location">
    <subcellularLocation>
        <location evidence="1">Cell membrane</location>
        <topology evidence="1">Multi-pass membrane protein</topology>
    </subcellularLocation>
</comment>
<evidence type="ECO:0000259" key="9">
    <source>
        <dbReference type="Pfam" id="PF21082"/>
    </source>
</evidence>
<dbReference type="InterPro" id="IPR049142">
    <property type="entry name" value="MS_channel_1st"/>
</dbReference>
<dbReference type="Gene3D" id="3.30.70.100">
    <property type="match status" value="1"/>
</dbReference>
<evidence type="ECO:0000256" key="3">
    <source>
        <dbReference type="ARBA" id="ARBA00022475"/>
    </source>
</evidence>
<feature type="domain" description="Mechanosensitive ion channel MscS C-terminal" evidence="9">
    <location>
        <begin position="448"/>
        <end position="563"/>
    </location>
</feature>
<feature type="domain" description="Mechanosensitive ion channel MscS" evidence="8">
    <location>
        <begin position="374"/>
        <end position="441"/>
    </location>
</feature>
<dbReference type="InterPro" id="IPR006686">
    <property type="entry name" value="MscS_channel_CS"/>
</dbReference>
<feature type="transmembrane region" description="Helical" evidence="7">
    <location>
        <begin position="258"/>
        <end position="275"/>
    </location>
</feature>
<comment type="similarity">
    <text evidence="2">Belongs to the MscS (TC 1.A.23) family.</text>
</comment>
<keyword evidence="3" id="KW-1003">Cell membrane</keyword>
<evidence type="ECO:0000256" key="1">
    <source>
        <dbReference type="ARBA" id="ARBA00004651"/>
    </source>
</evidence>
<dbReference type="InterPro" id="IPR011066">
    <property type="entry name" value="MscS_channel_C_sf"/>
</dbReference>
<feature type="transmembrane region" description="Helical" evidence="7">
    <location>
        <begin position="205"/>
        <end position="226"/>
    </location>
</feature>
<dbReference type="InterPro" id="IPR049278">
    <property type="entry name" value="MS_channel_C"/>
</dbReference>
<evidence type="ECO:0000256" key="2">
    <source>
        <dbReference type="ARBA" id="ARBA00008017"/>
    </source>
</evidence>
<dbReference type="InterPro" id="IPR010920">
    <property type="entry name" value="LSM_dom_sf"/>
</dbReference>
<evidence type="ECO:0000256" key="4">
    <source>
        <dbReference type="ARBA" id="ARBA00022692"/>
    </source>
</evidence>
<dbReference type="InterPro" id="IPR006685">
    <property type="entry name" value="MscS_channel_2nd"/>
</dbReference>
<dbReference type="GO" id="GO:0005886">
    <property type="term" value="C:plasma membrane"/>
    <property type="evidence" value="ECO:0007669"/>
    <property type="project" value="UniProtKB-SubCell"/>
</dbReference>
<dbReference type="Gene3D" id="2.30.30.60">
    <property type="match status" value="1"/>
</dbReference>
<dbReference type="PANTHER" id="PTHR43634">
    <property type="entry name" value="OW CONDUCTANCE MECHANOSENSITIVE CHANNEL"/>
    <property type="match status" value="1"/>
</dbReference>
<dbReference type="EMBL" id="CP041406">
    <property type="protein sequence ID" value="QOP46736.1"/>
    <property type="molecule type" value="Genomic_DNA"/>
</dbReference>
<evidence type="ECO:0000313" key="11">
    <source>
        <dbReference type="EMBL" id="QOP46736.1"/>
    </source>
</evidence>
<accession>A0A7M1BBB9</accession>
<dbReference type="KEGG" id="spal:FM071_07190"/>
<dbReference type="Pfam" id="PF21088">
    <property type="entry name" value="MS_channel_1st"/>
    <property type="match status" value="1"/>
</dbReference>
<dbReference type="Proteomes" id="UP000593580">
    <property type="component" value="Chromosome"/>
</dbReference>
<reference evidence="11 12" key="1">
    <citation type="submission" date="2019-07" db="EMBL/GenBank/DDBJ databases">
        <title>Sulfurimonas paralvinellae sp. nov., a novel mesophilic, hydrogen- and sulfur-oxidizing chemolithoautotroph within the Epsilonproteo- bacteria isolated from a deep-sea hydrothermal vent polychaete nest, reclassification of Thiomicrospira denitrificans as Sulfurimonas denitrificans comb. nov. and emended description of the genus Sulfurimonas.</title>
        <authorList>
            <person name="Wang S."/>
            <person name="Jiang L."/>
            <person name="Shao Z."/>
        </authorList>
    </citation>
    <scope>NUCLEOTIDE SEQUENCE [LARGE SCALE GENOMIC DNA]</scope>
    <source>
        <strain evidence="11 12">GO25</strain>
    </source>
</reference>
<keyword evidence="5 7" id="KW-1133">Transmembrane helix</keyword>
<dbReference type="InterPro" id="IPR011014">
    <property type="entry name" value="MscS_channel_TM-2"/>
</dbReference>
<feature type="domain" description="Mechanosensitive ion channel transmembrane helices 2/3" evidence="10">
    <location>
        <begin position="332"/>
        <end position="373"/>
    </location>
</feature>
<proteinExistence type="inferred from homology"/>
<protein>
    <submittedName>
        <fullName evidence="11">Mechanosensitive ion channel family protein</fullName>
    </submittedName>
</protein>
<evidence type="ECO:0000259" key="10">
    <source>
        <dbReference type="Pfam" id="PF21088"/>
    </source>
</evidence>
<feature type="transmembrane region" description="Helical" evidence="7">
    <location>
        <begin position="181"/>
        <end position="199"/>
    </location>
</feature>
<dbReference type="PANTHER" id="PTHR43634:SF2">
    <property type="entry name" value="LOW CONDUCTANCE MECHANOSENSITIVE CHANNEL YNAI"/>
    <property type="match status" value="1"/>
</dbReference>
<dbReference type="SUPFAM" id="SSF82861">
    <property type="entry name" value="Mechanosensitive channel protein MscS (YggB), transmembrane region"/>
    <property type="match status" value="1"/>
</dbReference>
<name>A0A7M1BBB9_9BACT</name>
<dbReference type="Pfam" id="PF21082">
    <property type="entry name" value="MS_channel_3rd"/>
    <property type="match status" value="1"/>
</dbReference>
<sequence length="579" mass="66262">MTLQMTDANLTQEEISDLVAKQEASYEKALYRVMAKKNEYINDNKDYSAKIYALKKIIAINKRAGNSYAVKRDEVQIQSYLIAKSMNELLRDVLIALDSKDIETFENKLNQYTAEHQKEFSLITKRDYKEFLNIAGTAPVIQALRNNVREYYALQEINNDLISYLYQYDKKMYGLNKFSKFHLVNVVITISSINAVHALDTLLSTVGLSVVKLIIIISLIIIIFFIRKLFYYVFERYLMHSYYLHEYAEEILKRTQRTIDILIIVINLNMIAYVFNDFSSSTLISSFFNILYTLIITYFIYVVINTVALVNLEKFAKDASSVKAELINVGIKIVNFFIFLLGFLFTLYFAGVNLTALLSGLGIGGFAVAFAAKDTISNFFGTLAILASDAFSQGDWVEINGKEGTVVEIGLRVTTLRTFDNALIAIPNGTFASADIKNWNKRKLGRRIKMSIGVKYDSKREDIKNAIVAIREMLQNHPDIATKDTKYEHMAYQRGKIAKLVSKDDLEGVKRTLLVFLDEFADSSINILIYCFSKSVVWEEWLQTKQDVMEKIMEILEENNLEFAFPSLSIYDETKGCSQ</sequence>
<keyword evidence="6 7" id="KW-0472">Membrane</keyword>